<dbReference type="PROSITE" id="PS50181">
    <property type="entry name" value="FBOX"/>
    <property type="match status" value="1"/>
</dbReference>
<dbReference type="AlphaFoldDB" id="A0A0C2IVE7"/>
<evidence type="ECO:0000256" key="1">
    <source>
        <dbReference type="SAM" id="MobiDB-lite"/>
    </source>
</evidence>
<dbReference type="InterPro" id="IPR036623">
    <property type="entry name" value="Hemimethylated_DNA-bd_sf"/>
</dbReference>
<dbReference type="Proteomes" id="UP000031575">
    <property type="component" value="Unassembled WGS sequence"/>
</dbReference>
<dbReference type="EMBL" id="AWTV01000009">
    <property type="protein sequence ID" value="KIH88967.1"/>
    <property type="molecule type" value="Genomic_DNA"/>
</dbReference>
<organism evidence="3 4">
    <name type="scientific">Sporothrix brasiliensis 5110</name>
    <dbReference type="NCBI Taxonomy" id="1398154"/>
    <lineage>
        <taxon>Eukaryota</taxon>
        <taxon>Fungi</taxon>
        <taxon>Dikarya</taxon>
        <taxon>Ascomycota</taxon>
        <taxon>Pezizomycotina</taxon>
        <taxon>Sordariomycetes</taxon>
        <taxon>Sordariomycetidae</taxon>
        <taxon>Ophiostomatales</taxon>
        <taxon>Ophiostomataceae</taxon>
        <taxon>Sporothrix</taxon>
    </lineage>
</organism>
<accession>A0A0C2IVE7</accession>
<feature type="compositionally biased region" description="Pro residues" evidence="1">
    <location>
        <begin position="596"/>
        <end position="608"/>
    </location>
</feature>
<dbReference type="RefSeq" id="XP_040616977.1">
    <property type="nucleotide sequence ID" value="XM_040764945.1"/>
</dbReference>
<dbReference type="InterPro" id="IPR036047">
    <property type="entry name" value="F-box-like_dom_sf"/>
</dbReference>
<dbReference type="Gene3D" id="2.30.30.390">
    <property type="entry name" value="Hemimethylated DNA-binding domain"/>
    <property type="match status" value="1"/>
</dbReference>
<dbReference type="InterPro" id="IPR032698">
    <property type="entry name" value="SirB1_N"/>
</dbReference>
<protein>
    <submittedName>
        <fullName evidence="3">F-box domain containing protein</fullName>
    </submittedName>
</protein>
<dbReference type="GO" id="GO:0003677">
    <property type="term" value="F:DNA binding"/>
    <property type="evidence" value="ECO:0007669"/>
    <property type="project" value="InterPro"/>
</dbReference>
<feature type="compositionally biased region" description="Low complexity" evidence="1">
    <location>
        <begin position="584"/>
        <end position="595"/>
    </location>
</feature>
<feature type="domain" description="F-box" evidence="2">
    <location>
        <begin position="1"/>
        <end position="48"/>
    </location>
</feature>
<evidence type="ECO:0000259" key="2">
    <source>
        <dbReference type="PROSITE" id="PS50181"/>
    </source>
</evidence>
<dbReference type="GeneID" id="63679866"/>
<dbReference type="Gene3D" id="1.20.1280.50">
    <property type="match status" value="1"/>
</dbReference>
<dbReference type="SUPFAM" id="SSF141255">
    <property type="entry name" value="YccV-like"/>
    <property type="match status" value="1"/>
</dbReference>
<dbReference type="Pfam" id="PF13369">
    <property type="entry name" value="Transglut_core2"/>
    <property type="match status" value="1"/>
</dbReference>
<feature type="region of interest" description="Disordered" evidence="1">
    <location>
        <begin position="303"/>
        <end position="365"/>
    </location>
</feature>
<dbReference type="VEuPathDB" id="FungiDB:SPBR_06689"/>
<comment type="caution">
    <text evidence="3">The sequence shown here is derived from an EMBL/GenBank/DDBJ whole genome shotgun (WGS) entry which is preliminary data.</text>
</comment>
<gene>
    <name evidence="3" type="ORF">SPBR_06689</name>
</gene>
<dbReference type="InterPro" id="IPR001810">
    <property type="entry name" value="F-box_dom"/>
</dbReference>
<dbReference type="HOGENOM" id="CLU_020266_0_0_1"/>
<dbReference type="SMART" id="SM00992">
    <property type="entry name" value="YccV-like"/>
    <property type="match status" value="1"/>
</dbReference>
<dbReference type="OrthoDB" id="28868at2759"/>
<keyword evidence="4" id="KW-1185">Reference proteome</keyword>
<dbReference type="PANTHER" id="PTHR31350:SF27">
    <property type="entry name" value="HEMIMETHYLATED DNA-BINDING DOMAIN-CONTAINING PROTEIN"/>
    <property type="match status" value="1"/>
</dbReference>
<dbReference type="PANTHER" id="PTHR31350">
    <property type="entry name" value="SI:DKEY-261L7.2"/>
    <property type="match status" value="1"/>
</dbReference>
<dbReference type="Pfam" id="PF08755">
    <property type="entry name" value="YccV-like"/>
    <property type="match status" value="1"/>
</dbReference>
<sequence>MASFDQAPDELIVQILYLIPSTDLIASVQRLSRRFYHLCQEPKLWLARCRSDFGHWAGPSRARLARAGRANRGPWKQMWLDRRRGDASTARHFEHVLASKVNRVRHLEAICRRGLNAKDFLLQQYHLADDAADDVLARRYYANTALASIHRGLAIEEWCKVLCESNGFHRLDRALGAFDMFVLHDADEDMDRIEELLDQLADEFRRDHRHPSVDSMTVREKAHALVRWIRMRNLAGMADPSLNYRNMRNCLIGQALTDPEHPSLPIISSAIFASIGERIGLRAFCCAVPGHVHATVLGNPGESVDGTPLASDPQQPQRPGPPTVSRVTLRERTMVEDGTEEDGMGGDGPGQGEREGYNGSSSSSTPSYAVSPIAIAAAATPQVPTMTYQMLQLWPMAPNDPRPFTEVVRNPASLPDNGERMFLDPYNNDQEMSLGSLRQSIAEVDWGIVENRDVHLLPMPTSAIVLRVALNMEASWSHANQVSNVPQLSADARRLRRGDPDMNLESLLYATIWATALMRPLDSPGWDRYLDSLLARFAHFYSEDVWIIAKFLLPLYDRYVELSGGIGTVGGLLSRLAAGRFGDDNNNNGGNADDNLPPPRHQNGPPPAVNNHANGQQEQQQQRLRGWTDPRVMIKMVYNLDQRQPLVSRRYTQDICEKVLFRIGQVFRHRRFGYIGIINGWSPDDPTSLPSPNNMSMAETTTPSDAEDSGGSGRGTPVPFPNGGGPLADTAAATAAAPRRRKKSAFYTCLRTGVERQVVAQRNIEIVTDPDLVPEALMFLAGKHFKRFDRSTCTFVSNLREFYPDD</sequence>
<dbReference type="InterPro" id="IPR011722">
    <property type="entry name" value="Hemimethylated_DNA-bd_dom"/>
</dbReference>
<dbReference type="SUPFAM" id="SSF81383">
    <property type="entry name" value="F-box domain"/>
    <property type="match status" value="1"/>
</dbReference>
<evidence type="ECO:0000313" key="4">
    <source>
        <dbReference type="Proteomes" id="UP000031575"/>
    </source>
</evidence>
<reference evidence="3 4" key="1">
    <citation type="journal article" date="2014" name="BMC Genomics">
        <title>Comparative genomics of the major fungal agents of human and animal Sporotrichosis: Sporothrix schenckii and Sporothrix brasiliensis.</title>
        <authorList>
            <person name="Teixeira M.M."/>
            <person name="de Almeida L.G."/>
            <person name="Kubitschek-Barreira P."/>
            <person name="Alves F.L."/>
            <person name="Kioshima E.S."/>
            <person name="Abadio A.K."/>
            <person name="Fernandes L."/>
            <person name="Derengowski L.S."/>
            <person name="Ferreira K.S."/>
            <person name="Souza R.C."/>
            <person name="Ruiz J.C."/>
            <person name="de Andrade N.C."/>
            <person name="Paes H.C."/>
            <person name="Nicola A.M."/>
            <person name="Albuquerque P."/>
            <person name="Gerber A.L."/>
            <person name="Martins V.P."/>
            <person name="Peconick L.D."/>
            <person name="Neto A.V."/>
            <person name="Chaucanez C.B."/>
            <person name="Silva P.A."/>
            <person name="Cunha O.L."/>
            <person name="de Oliveira F.F."/>
            <person name="dos Santos T.C."/>
            <person name="Barros A.L."/>
            <person name="Soares M.A."/>
            <person name="de Oliveira L.M."/>
            <person name="Marini M.M."/>
            <person name="Villalobos-Duno H."/>
            <person name="Cunha M.M."/>
            <person name="de Hoog S."/>
            <person name="da Silveira J.F."/>
            <person name="Henrissat B."/>
            <person name="Nino-Vega G.A."/>
            <person name="Cisalpino P.S."/>
            <person name="Mora-Montes H.M."/>
            <person name="Almeida S.R."/>
            <person name="Stajich J.E."/>
            <person name="Lopes-Bezerra L.M."/>
            <person name="Vasconcelos A.T."/>
            <person name="Felipe M.S."/>
        </authorList>
    </citation>
    <scope>NUCLEOTIDE SEQUENCE [LARGE SCALE GENOMIC DNA]</scope>
    <source>
        <strain evidence="3 4">5110</strain>
    </source>
</reference>
<name>A0A0C2IVE7_9PEZI</name>
<evidence type="ECO:0000313" key="3">
    <source>
        <dbReference type="EMBL" id="KIH88967.1"/>
    </source>
</evidence>
<feature type="compositionally biased region" description="Polar residues" evidence="1">
    <location>
        <begin position="688"/>
        <end position="704"/>
    </location>
</feature>
<feature type="region of interest" description="Disordered" evidence="1">
    <location>
        <begin position="584"/>
        <end position="626"/>
    </location>
</feature>
<feature type="region of interest" description="Disordered" evidence="1">
    <location>
        <begin position="681"/>
        <end position="736"/>
    </location>
</feature>
<proteinExistence type="predicted"/>